<name>A0A119CYB2_THIDE</name>
<dbReference type="OrthoDB" id="9181874at2"/>
<dbReference type="InterPro" id="IPR043604">
    <property type="entry name" value="DUF883_N"/>
</dbReference>
<evidence type="ECO:0000256" key="8">
    <source>
        <dbReference type="SAM" id="Phobius"/>
    </source>
</evidence>
<protein>
    <submittedName>
        <fullName evidence="11">Membrane protein</fullName>
    </submittedName>
</protein>
<dbReference type="Pfam" id="PF05957">
    <property type="entry name" value="DUF883"/>
    <property type="match status" value="1"/>
</dbReference>
<evidence type="ECO:0000259" key="9">
    <source>
        <dbReference type="Pfam" id="PF05957"/>
    </source>
</evidence>
<evidence type="ECO:0000259" key="10">
    <source>
        <dbReference type="Pfam" id="PF19029"/>
    </source>
</evidence>
<evidence type="ECO:0000256" key="5">
    <source>
        <dbReference type="ARBA" id="ARBA00022692"/>
    </source>
</evidence>
<gene>
    <name evidence="11" type="ORF">ABW22_01840</name>
</gene>
<feature type="domain" description="DUF883" evidence="9">
    <location>
        <begin position="17"/>
        <end position="68"/>
    </location>
</feature>
<feature type="domain" description="DUF883" evidence="10">
    <location>
        <begin position="81"/>
        <end position="110"/>
    </location>
</feature>
<comment type="caution">
    <text evidence="11">The sequence shown here is derived from an EMBL/GenBank/DDBJ whole genome shotgun (WGS) entry which is preliminary data.</text>
</comment>
<dbReference type="AlphaFoldDB" id="A0A119CYB2"/>
<proteinExistence type="inferred from homology"/>
<dbReference type="EMBL" id="LDUG01000006">
    <property type="protein sequence ID" value="KVW99451.1"/>
    <property type="molecule type" value="Genomic_DNA"/>
</dbReference>
<dbReference type="InterPro" id="IPR043605">
    <property type="entry name" value="DUF883_C"/>
</dbReference>
<reference evidence="11 12" key="1">
    <citation type="journal article" date="2015" name="Appl. Environ. Microbiol.">
        <title>Aerobic and Anaerobic Thiosulfate Oxidation by a Cold-Adapted, Subglacial Chemoautotroph.</title>
        <authorList>
            <person name="Harrold Z.R."/>
            <person name="Skidmore M.L."/>
            <person name="Hamilton T.L."/>
            <person name="Desch L."/>
            <person name="Amada K."/>
            <person name="van Gelder W."/>
            <person name="Glover K."/>
            <person name="Roden E.E."/>
            <person name="Boyd E.S."/>
        </authorList>
    </citation>
    <scope>NUCLEOTIDE SEQUENCE [LARGE SCALE GENOMIC DNA]</scope>
    <source>
        <strain evidence="11 12">RG</strain>
    </source>
</reference>
<dbReference type="PATRIC" id="fig|36861.3.peg.3097"/>
<keyword evidence="5 8" id="KW-0812">Transmembrane</keyword>
<evidence type="ECO:0000256" key="3">
    <source>
        <dbReference type="ARBA" id="ARBA00022475"/>
    </source>
</evidence>
<evidence type="ECO:0000313" key="11">
    <source>
        <dbReference type="EMBL" id="KVW99451.1"/>
    </source>
</evidence>
<dbReference type="PANTHER" id="PTHR35893">
    <property type="entry name" value="INNER MEMBRANE PROTEIN-RELATED"/>
    <property type="match status" value="1"/>
</dbReference>
<keyword evidence="7 8" id="KW-0472">Membrane</keyword>
<feature type="transmembrane region" description="Helical" evidence="8">
    <location>
        <begin position="90"/>
        <end position="108"/>
    </location>
</feature>
<dbReference type="PANTHER" id="PTHR35893:SF3">
    <property type="entry name" value="INNER MEMBRANE PROTEIN"/>
    <property type="match status" value="1"/>
</dbReference>
<evidence type="ECO:0000256" key="1">
    <source>
        <dbReference type="ARBA" id="ARBA00004377"/>
    </source>
</evidence>
<keyword evidence="4" id="KW-0997">Cell inner membrane</keyword>
<dbReference type="InterPro" id="IPR010279">
    <property type="entry name" value="YqjD/ElaB"/>
</dbReference>
<organism evidence="11 12">
    <name type="scientific">Thiobacillus denitrificans</name>
    <dbReference type="NCBI Taxonomy" id="36861"/>
    <lineage>
        <taxon>Bacteria</taxon>
        <taxon>Pseudomonadati</taxon>
        <taxon>Pseudomonadota</taxon>
        <taxon>Betaproteobacteria</taxon>
        <taxon>Nitrosomonadales</taxon>
        <taxon>Thiobacillaceae</taxon>
        <taxon>Thiobacillus</taxon>
    </lineage>
</organism>
<dbReference type="Pfam" id="PF19029">
    <property type="entry name" value="DUF883_C"/>
    <property type="match status" value="1"/>
</dbReference>
<keyword evidence="12" id="KW-1185">Reference proteome</keyword>
<comment type="similarity">
    <text evidence="2">Belongs to the ElaB/YgaM/YqjD family.</text>
</comment>
<keyword evidence="6 8" id="KW-1133">Transmembrane helix</keyword>
<comment type="subcellular location">
    <subcellularLocation>
        <location evidence="1">Cell inner membrane</location>
        <topology evidence="1">Single-pass membrane protein</topology>
    </subcellularLocation>
</comment>
<keyword evidence="3" id="KW-1003">Cell membrane</keyword>
<dbReference type="GO" id="GO:0005886">
    <property type="term" value="C:plasma membrane"/>
    <property type="evidence" value="ECO:0007669"/>
    <property type="project" value="UniProtKB-SubCell"/>
</dbReference>
<evidence type="ECO:0000256" key="6">
    <source>
        <dbReference type="ARBA" id="ARBA00022989"/>
    </source>
</evidence>
<dbReference type="GO" id="GO:0043022">
    <property type="term" value="F:ribosome binding"/>
    <property type="evidence" value="ECO:0007669"/>
    <property type="project" value="InterPro"/>
</dbReference>
<evidence type="ECO:0000256" key="7">
    <source>
        <dbReference type="ARBA" id="ARBA00023136"/>
    </source>
</evidence>
<dbReference type="RefSeq" id="WP_059751421.1">
    <property type="nucleotide sequence ID" value="NZ_LDUG01000006.1"/>
</dbReference>
<dbReference type="Proteomes" id="UP000064243">
    <property type="component" value="Unassembled WGS sequence"/>
</dbReference>
<accession>A0A119CYB2</accession>
<evidence type="ECO:0000256" key="4">
    <source>
        <dbReference type="ARBA" id="ARBA00022519"/>
    </source>
</evidence>
<evidence type="ECO:0000256" key="2">
    <source>
        <dbReference type="ARBA" id="ARBA00010423"/>
    </source>
</evidence>
<evidence type="ECO:0000313" key="12">
    <source>
        <dbReference type="Proteomes" id="UP000064243"/>
    </source>
</evidence>
<sequence>MNAHYSAETDPSGVTKQQLINDFKVVVADAEALLKATANQGGEAVTAARAKAEASLAEVKAKMADAQAALLVRTKAAARATDEYVHTHPWQSIGAAAGAGLVIGLLIGRR</sequence>